<organism evidence="2 3">
    <name type="scientific">Atopomonas hussainii</name>
    <dbReference type="NCBI Taxonomy" id="1429083"/>
    <lineage>
        <taxon>Bacteria</taxon>
        <taxon>Pseudomonadati</taxon>
        <taxon>Pseudomonadota</taxon>
        <taxon>Gammaproteobacteria</taxon>
        <taxon>Pseudomonadales</taxon>
        <taxon>Pseudomonadaceae</taxon>
        <taxon>Atopomonas</taxon>
    </lineage>
</organism>
<dbReference type="CDD" id="cd00519">
    <property type="entry name" value="Lipase_3"/>
    <property type="match status" value="1"/>
</dbReference>
<dbReference type="InterPro" id="IPR029058">
    <property type="entry name" value="AB_hydrolase_fold"/>
</dbReference>
<evidence type="ECO:0000259" key="1">
    <source>
        <dbReference type="Pfam" id="PF01764"/>
    </source>
</evidence>
<dbReference type="InterPro" id="IPR051218">
    <property type="entry name" value="Sec_MonoDiacylglyc_Lipase"/>
</dbReference>
<evidence type="ECO:0000313" key="3">
    <source>
        <dbReference type="Proteomes" id="UP000185766"/>
    </source>
</evidence>
<dbReference type="Proteomes" id="UP000185766">
    <property type="component" value="Unassembled WGS sequence"/>
</dbReference>
<dbReference type="OrthoDB" id="5498552at2"/>
<keyword evidence="3" id="KW-1185">Reference proteome</keyword>
<dbReference type="Gene3D" id="3.40.50.1820">
    <property type="entry name" value="alpha/beta hydrolase"/>
    <property type="match status" value="1"/>
</dbReference>
<dbReference type="GO" id="GO:0006629">
    <property type="term" value="P:lipid metabolic process"/>
    <property type="evidence" value="ECO:0007669"/>
    <property type="project" value="InterPro"/>
</dbReference>
<dbReference type="RefSeq" id="WP_071872276.1">
    <property type="nucleotide sequence ID" value="NZ_FOAS01000009.1"/>
</dbReference>
<accession>A0A1H7NFP8</accession>
<sequence>MSGLPLFYPPHFEPGKARFALRWLQQAYGQYQQWCEQGKPRHAEDFNWQAPTDLGWHFSAPLWANERVLGLLDDSEPFGFTVQEGGAKVFVVLRGTCSAEDWLDDLEARQVNCPWDIPGGKVHHGFLKLYQAVQASLLKALERYPVQTPLVLCGHSLGGALAALALADLRQRWPQRSLDYYSFGGPRVGNPAFAAWLDQHCLHAFRLVNDSDLVPQTPTAVCGDWRYQHHGQAVEFAASYASFSDNHSLAGCYAYALQHSQAPVNDAQQA</sequence>
<dbReference type="AlphaFoldDB" id="A0A1H7NFP8"/>
<dbReference type="PANTHER" id="PTHR45856:SF11">
    <property type="entry name" value="FUNGAL LIPASE-LIKE DOMAIN-CONTAINING PROTEIN"/>
    <property type="match status" value="1"/>
</dbReference>
<dbReference type="STRING" id="1429083.GCA_001885685_03078"/>
<dbReference type="SUPFAM" id="SSF53474">
    <property type="entry name" value="alpha/beta-Hydrolases"/>
    <property type="match status" value="1"/>
</dbReference>
<dbReference type="EMBL" id="FOAS01000009">
    <property type="protein sequence ID" value="SEL22274.1"/>
    <property type="molecule type" value="Genomic_DNA"/>
</dbReference>
<dbReference type="InterPro" id="IPR002921">
    <property type="entry name" value="Fungal_lipase-type"/>
</dbReference>
<reference evidence="2 3" key="1">
    <citation type="submission" date="2016-10" db="EMBL/GenBank/DDBJ databases">
        <authorList>
            <person name="de Groot N.N."/>
        </authorList>
    </citation>
    <scope>NUCLEOTIDE SEQUENCE [LARGE SCALE GENOMIC DNA]</scope>
    <source>
        <strain evidence="2 3">JCM 19513</strain>
    </source>
</reference>
<protein>
    <submittedName>
        <fullName evidence="2">Lipase (Class 3)</fullName>
    </submittedName>
</protein>
<name>A0A1H7NFP8_9GAMM</name>
<dbReference type="Pfam" id="PF01764">
    <property type="entry name" value="Lipase_3"/>
    <property type="match status" value="1"/>
</dbReference>
<feature type="domain" description="Fungal lipase-type" evidence="1">
    <location>
        <begin position="90"/>
        <end position="220"/>
    </location>
</feature>
<gene>
    <name evidence="2" type="ORF">SAMN05216214_109132</name>
</gene>
<evidence type="ECO:0000313" key="2">
    <source>
        <dbReference type="EMBL" id="SEL22274.1"/>
    </source>
</evidence>
<dbReference type="PANTHER" id="PTHR45856">
    <property type="entry name" value="ALPHA/BETA-HYDROLASES SUPERFAMILY PROTEIN"/>
    <property type="match status" value="1"/>
</dbReference>
<proteinExistence type="predicted"/>